<feature type="repeat" description="WD" evidence="3">
    <location>
        <begin position="1157"/>
        <end position="1189"/>
    </location>
</feature>
<dbReference type="InterPro" id="IPR001680">
    <property type="entry name" value="WD40_rpt"/>
</dbReference>
<dbReference type="SMART" id="SM00320">
    <property type="entry name" value="WD40"/>
    <property type="match status" value="14"/>
</dbReference>
<name>A0ABU4T616_9PSEU</name>
<protein>
    <submittedName>
        <fullName evidence="5">NACHT domain-containing protein</fullName>
    </submittedName>
</protein>
<dbReference type="SUPFAM" id="SSF52540">
    <property type="entry name" value="P-loop containing nucleoside triphosphate hydrolases"/>
    <property type="match status" value="1"/>
</dbReference>
<feature type="repeat" description="WD" evidence="3">
    <location>
        <begin position="1324"/>
        <end position="1365"/>
    </location>
</feature>
<evidence type="ECO:0000313" key="6">
    <source>
        <dbReference type="Proteomes" id="UP001285521"/>
    </source>
</evidence>
<dbReference type="InterPro" id="IPR054737">
    <property type="entry name" value="NNH6"/>
</dbReference>
<evidence type="ECO:0000256" key="2">
    <source>
        <dbReference type="ARBA" id="ARBA00022737"/>
    </source>
</evidence>
<comment type="caution">
    <text evidence="5">The sequence shown here is derived from an EMBL/GenBank/DDBJ whole genome shotgun (WGS) entry which is preliminary data.</text>
</comment>
<feature type="repeat" description="WD" evidence="3">
    <location>
        <begin position="1450"/>
        <end position="1491"/>
    </location>
</feature>
<evidence type="ECO:0000256" key="3">
    <source>
        <dbReference type="PROSITE-ProRule" id="PRU00221"/>
    </source>
</evidence>
<feature type="repeat" description="WD" evidence="3">
    <location>
        <begin position="1031"/>
        <end position="1072"/>
    </location>
</feature>
<feature type="repeat" description="WD" evidence="3">
    <location>
        <begin position="905"/>
        <end position="946"/>
    </location>
</feature>
<dbReference type="PANTHER" id="PTHR19848">
    <property type="entry name" value="WD40 REPEAT PROTEIN"/>
    <property type="match status" value="1"/>
</dbReference>
<dbReference type="InterPro" id="IPR007111">
    <property type="entry name" value="NACHT_NTPase"/>
</dbReference>
<dbReference type="PANTHER" id="PTHR19848:SF8">
    <property type="entry name" value="F-BOX AND WD REPEAT DOMAIN CONTAINING 7"/>
    <property type="match status" value="1"/>
</dbReference>
<gene>
    <name evidence="5" type="ORF">SK803_25575</name>
</gene>
<feature type="repeat" description="WD" evidence="3">
    <location>
        <begin position="989"/>
        <end position="1030"/>
    </location>
</feature>
<dbReference type="InterPro" id="IPR027417">
    <property type="entry name" value="P-loop_NTPase"/>
</dbReference>
<dbReference type="SUPFAM" id="SSF141571">
    <property type="entry name" value="Pentapeptide repeat-like"/>
    <property type="match status" value="1"/>
</dbReference>
<feature type="repeat" description="WD" evidence="3">
    <location>
        <begin position="947"/>
        <end position="988"/>
    </location>
</feature>
<reference evidence="5 6" key="1">
    <citation type="submission" date="2023-11" db="EMBL/GenBank/DDBJ databases">
        <title>Lentzea sokolovensis, sp. nov., Lentzea kristufkii, sp. nov., and Lentzea miocenensis, sp. nov., rare actinobacteria from Sokolov Coal Basin, Miocene lacustrine sediment, Czech Republic.</title>
        <authorList>
            <person name="Lara A."/>
            <person name="Kotroba L."/>
            <person name="Nouioui I."/>
            <person name="Neumann-Schaal M."/>
            <person name="Mast Y."/>
            <person name="Chronakova A."/>
        </authorList>
    </citation>
    <scope>NUCLEOTIDE SEQUENCE [LARGE SCALE GENOMIC DNA]</scope>
    <source>
        <strain evidence="5 6">BCCO 10_0856</strain>
    </source>
</reference>
<dbReference type="InterPro" id="IPR003593">
    <property type="entry name" value="AAA+_ATPase"/>
</dbReference>
<dbReference type="Gene3D" id="2.160.20.80">
    <property type="entry name" value="E3 ubiquitin-protein ligase SopA"/>
    <property type="match status" value="1"/>
</dbReference>
<proteinExistence type="predicted"/>
<dbReference type="InterPro" id="IPR001646">
    <property type="entry name" value="5peptide_repeat"/>
</dbReference>
<reference evidence="5 6" key="2">
    <citation type="submission" date="2023-11" db="EMBL/GenBank/DDBJ databases">
        <authorList>
            <person name="Lara A.C."/>
            <person name="Chronakova A."/>
        </authorList>
    </citation>
    <scope>NUCLEOTIDE SEQUENCE [LARGE SCALE GENOMIC DNA]</scope>
    <source>
        <strain evidence="5 6">BCCO 10_0856</strain>
    </source>
</reference>
<dbReference type="Gene3D" id="2.130.10.10">
    <property type="entry name" value="YVTN repeat-like/Quinoprotein amine dehydrogenase"/>
    <property type="match status" value="4"/>
</dbReference>
<dbReference type="Pfam" id="PF00805">
    <property type="entry name" value="Pentapeptide"/>
    <property type="match status" value="2"/>
</dbReference>
<dbReference type="PROSITE" id="PS50082">
    <property type="entry name" value="WD_REPEATS_2"/>
    <property type="match status" value="14"/>
</dbReference>
<feature type="repeat" description="WD" evidence="3">
    <location>
        <begin position="1408"/>
        <end position="1449"/>
    </location>
</feature>
<dbReference type="EMBL" id="JAXAVW010000021">
    <property type="protein sequence ID" value="MDX8033605.1"/>
    <property type="molecule type" value="Genomic_DNA"/>
</dbReference>
<keyword evidence="2" id="KW-0677">Repeat</keyword>
<feature type="repeat" description="WD" evidence="3">
    <location>
        <begin position="1240"/>
        <end position="1281"/>
    </location>
</feature>
<evidence type="ECO:0000259" key="4">
    <source>
        <dbReference type="PROSITE" id="PS50837"/>
    </source>
</evidence>
<dbReference type="InterPro" id="IPR019775">
    <property type="entry name" value="WD40_repeat_CS"/>
</dbReference>
<organism evidence="5 6">
    <name type="scientific">Lentzea miocenica</name>
    <dbReference type="NCBI Taxonomy" id="3095431"/>
    <lineage>
        <taxon>Bacteria</taxon>
        <taxon>Bacillati</taxon>
        <taxon>Actinomycetota</taxon>
        <taxon>Actinomycetes</taxon>
        <taxon>Pseudonocardiales</taxon>
        <taxon>Pseudonocardiaceae</taxon>
        <taxon>Lentzea</taxon>
    </lineage>
</organism>
<dbReference type="InterPro" id="IPR036322">
    <property type="entry name" value="WD40_repeat_dom_sf"/>
</dbReference>
<feature type="repeat" description="WD" evidence="3">
    <location>
        <begin position="1073"/>
        <end position="1114"/>
    </location>
</feature>
<evidence type="ECO:0000256" key="1">
    <source>
        <dbReference type="ARBA" id="ARBA00022574"/>
    </source>
</evidence>
<dbReference type="Pfam" id="PF05729">
    <property type="entry name" value="NACHT"/>
    <property type="match status" value="1"/>
</dbReference>
<dbReference type="InterPro" id="IPR020472">
    <property type="entry name" value="WD40_PAC1"/>
</dbReference>
<dbReference type="PROSITE" id="PS00678">
    <property type="entry name" value="WD_REPEATS_1"/>
    <property type="match status" value="12"/>
</dbReference>
<dbReference type="Proteomes" id="UP001285521">
    <property type="component" value="Unassembled WGS sequence"/>
</dbReference>
<evidence type="ECO:0000313" key="5">
    <source>
        <dbReference type="EMBL" id="MDX8033605.1"/>
    </source>
</evidence>
<keyword evidence="6" id="KW-1185">Reference proteome</keyword>
<dbReference type="CDD" id="cd00200">
    <property type="entry name" value="WD40"/>
    <property type="match status" value="2"/>
</dbReference>
<dbReference type="PROSITE" id="PS50294">
    <property type="entry name" value="WD_REPEATS_REGION"/>
    <property type="match status" value="14"/>
</dbReference>
<dbReference type="PRINTS" id="PR00320">
    <property type="entry name" value="GPROTEINBRPT"/>
</dbReference>
<dbReference type="PROSITE" id="PS50837">
    <property type="entry name" value="NACHT"/>
    <property type="match status" value="1"/>
</dbReference>
<dbReference type="InterPro" id="IPR015943">
    <property type="entry name" value="WD40/YVTN_repeat-like_dom_sf"/>
</dbReference>
<feature type="domain" description="NACHT" evidence="4">
    <location>
        <begin position="355"/>
        <end position="491"/>
    </location>
</feature>
<dbReference type="RefSeq" id="WP_319968626.1">
    <property type="nucleotide sequence ID" value="NZ_JAXAVW010000021.1"/>
</dbReference>
<feature type="repeat" description="WD" evidence="3">
    <location>
        <begin position="1366"/>
        <end position="1407"/>
    </location>
</feature>
<dbReference type="SUPFAM" id="SSF50978">
    <property type="entry name" value="WD40 repeat-like"/>
    <property type="match status" value="2"/>
</dbReference>
<dbReference type="Pfam" id="PF22737">
    <property type="entry name" value="NNH6"/>
    <property type="match status" value="1"/>
</dbReference>
<sequence>MTTPLRPNEITDRINALRPSLTTMQAARLTAIGEVVGESGQFLLRQALAAGDFPEGDERAQDAFRDFRNKINYLAAKAGVDLVLELESRKTTPDHRHGWFAGNPVEKSLVAFTEVNAENIGITKPIAPAVRELGEPRRLRIYVSFHPTTARNAAALIEQLTTALRVLDGAEWEIKDSSSVLVGDDIAATRAQLLAQADVCVCLISPAYVDSPERQMVLSSRKLVAVAFAGLPNLAGGLKPLQRHEIALQDSPWEELRGPAQRKVFINEVVRQIRLMMDKPLSRDDDQTTILKALAAKQVRLRRDDSRYLVPSQLREASLQESLLDSGDQRASGISLPAVERLVAWATADDSSAPRLCALLGDVGMGKTTTTKLFATQLLKLHDDDQASPLPILFDLRDIEPGELSGSMSLDRILTHLLDATRPQGVSSKRLNADVVRERLEHDLNRTVVIFDGLDEVLVHLSPHKRQLFTRQLWRALPAESNARMLLSCRTQYFRTIRDEADFFTGQTRQGLRSSDYLALLMLPFTENQIREYLEGNLDRDAEWVDRFLETIGAVHNLTELAQRPITLRLISDQVEFIEKAKLEGRELRSVDIYAEVVDRWITRDEGKHTLTPDHKRLLMEEIAAALWRSGKNAWSPAEVDDWLLGLLDQRPDLRRHYREHVPDLWTADFRTATFLKREGDTFEFAHRSLFEYFLACYLYRQLSDPRAIDALAMPVPSQETLDFLGQSIAASPGAARATLELIGRQYRAQISELAVAYALHAARRGYPHQSLVEVDLSGAALAGWTFTGRGRLALNNANLSGADLSRTSFFNSDLTGADLTNSYAGNAEFHESTLASSSWQDAYIAGAIFRRCDITGVDLSQSNAYRTQLLLCTPPPAPSPHFQIAPSSARAGSQSSAAAQLNCFVGPIGAINAITWSPDNTHILTGSNDGIARVWDTTTGQQIHQLAGHTDVVNAIACSPDNTRIYTGGEDRTARIWDTTTGRQIHQLTGHTDAVGAIACSPDNTRVLTGDDGGDVRIWDTTTGRQIHQLIGHETWLNTVAWSPDNTRALTGSNDGSIRIWDTTTARQIHKLTGHKGAVFAIACSSDNTRIITGGADRSVRIWDATTGQQIRQFTGHTDWVKSVAYSPDNTRILTGGSDGTARIWDAATGQLIHQFTGHDRPVNAITCSPDNTRVYTGSEDGTAHTWDTTGHRFHTLVVQDDWINAVAWSSDNTRIVTGSEDGTARIWDTTTGQQVHKLTSHGNAINAVAWSPDNACVLTGSDDRSVRIWDTTTGQQINHLTGHNGLVHAVAYSPDNTRILTGGSDGTARIWDTTTGQQIHTLTGHTGPVNAITCSPDNTRILTGGADRSVRIWDATTGLEIHKLTGHNSPVNAITCSPDNTRVLTGSDDSTARIWDATTGLEIHKLTGHTDWVRSVAWSPDNTRILTGSDDRSVRIWDATTGLEIHKLTGHTDWVKSVAWSPDNTRIVTSSDDNTARIWDATTGELLSPYVVLLPDKEFAVFDGQMTKVIECSKGAWRWIGWNVIGDQGIDRLPAETFGPLPVRPD</sequence>
<dbReference type="Pfam" id="PF00400">
    <property type="entry name" value="WD40"/>
    <property type="match status" value="14"/>
</dbReference>
<dbReference type="Gene3D" id="3.40.50.300">
    <property type="entry name" value="P-loop containing nucleotide triphosphate hydrolases"/>
    <property type="match status" value="1"/>
</dbReference>
<feature type="repeat" description="WD" evidence="3">
    <location>
        <begin position="1282"/>
        <end position="1323"/>
    </location>
</feature>
<keyword evidence="1 3" id="KW-0853">WD repeat</keyword>
<feature type="repeat" description="WD" evidence="3">
    <location>
        <begin position="1115"/>
        <end position="1156"/>
    </location>
</feature>
<dbReference type="SMART" id="SM00382">
    <property type="entry name" value="AAA"/>
    <property type="match status" value="1"/>
</dbReference>
<feature type="repeat" description="WD" evidence="3">
    <location>
        <begin position="1198"/>
        <end position="1239"/>
    </location>
</feature>
<accession>A0ABU4T616</accession>